<dbReference type="InterPro" id="IPR003593">
    <property type="entry name" value="AAA+_ATPase"/>
</dbReference>
<dbReference type="InterPro" id="IPR008984">
    <property type="entry name" value="SMAD_FHA_dom_sf"/>
</dbReference>
<feature type="domain" description="FHA" evidence="5">
    <location>
        <begin position="106"/>
        <end position="155"/>
    </location>
</feature>
<dbReference type="InterPro" id="IPR032030">
    <property type="entry name" value="YscD_cytoplasmic_dom"/>
</dbReference>
<evidence type="ECO:0000256" key="2">
    <source>
        <dbReference type="ARBA" id="ARBA00022741"/>
    </source>
</evidence>
<dbReference type="SUPFAM" id="SSF52540">
    <property type="entry name" value="P-loop containing nucleoside triphosphate hydrolases"/>
    <property type="match status" value="3"/>
</dbReference>
<sequence>MQLRLSFVDGLRVRTVSVRAPRGSTWATLAPALGLACRDRLVVEYAGRTEALRPHAVLGSPPLVHGVTIRPGELDERLGPEAPVSVLVTSGPDAGAAHRLRPGSHVTFGRDPWVDVVVHDPGLSRHHATLSTTRAGIVVEDAASTNGTRLGETVLDEPTVWPPSVPLRLGSTVLELAPDAAAVSRAVPDGEGYLVVPPRDRQPPPIEPVAWKLPSLITPTPPTPPAVLGWLLPVLVSVLLAVALRMPALMLFGLMAPAMSLGGYHGERRRHRRECARTRQDHARQVSQVRRTVLKAVSDEAHTRAERVPDLARLLRAAASTSDLLWSRSHDTVLCRLGLGVQATMVSLDGDLQAGVGIPIEVDLSGGLALVGVPEAVHALARNVLVQLAVLHAPSRLRMRAREAGPAWDWLAWLPHTREESPARETTATITLHDLTGSGQHGVGHPPISCAASAPAGRDAGSALVRDIPLVLCEEESQVPDLATVVRVSGTQLQVQTADVVIAGTPDLLSRPRAVRAARLLAALADRSGGAATSAVPETVPFSAVAPTTITGAEVTDLWRAEPRATRFPLGQDAEGAVTLDLVADGPHALVAGTTGSGKSELLRTLIASLALVNRPDELVLVLVDYKGGSAFADATALPHVVGMVTDLDPHLADRALTSLTAELRRRERILAHAGVPDLPAYQALSGLAPLPRLVLVIDEFRALAEELPDFLEGLVRIAALGRSLGVHLVLATQRPGGVVSADVRANVNLRIALRVRDSSDSYDVLDSPAAAQLPEGVPGRALVRTGSSPPRELQVASVTLPATPSEDVRHLSISTVSDLWATDRHAVPETNSTDIPDGQSTLVRVVAATTEAATFVGAHAPSSPWLPPLPETLSLAGLSGHTDPPAEGEGEHTAYALPLLLTDLPTQQAQAVHVWQPLLEGHLGIVGAGRTGRTTLVRTALAGLVAHHPDDVHIYAFDMGASIGPIGDAPHVGAVLGPADVARGARVIGHLITLVEARQRDLAARGHTSLSEQRASGDQPWPLVVLVIDGWARFAEVFGEADRGRPFDQVTQLLREGLAVGVVALLTGDRTLLGGRIAPLVPQLWALRLTDPSDLLLAGLTRGQVPSRMPPGRVVRLRDGVVGQVATVGASAEGADQVTALDRLVRASLDHSASVPPRRFRPLPRTITLSELAGRGPLPAGLLVGAGGDGADPRVIPVGPGGPGAIAVLGPPGSGRTTTLRTLETAAGQRGWVVVSVADEHLHDPALLADALHAASSEERGVLVTTELEDLAGTQTEDALMAWLAQAGVRPAAGPASPSRLLACAGGTDSFGGFRGLGQRVARERTGIVLQPVSPHDGSALGFNVPCGDLPLPGRGVLVLRGETSPIQVAHPGS</sequence>
<feature type="binding site" evidence="4">
    <location>
        <begin position="928"/>
        <end position="935"/>
    </location>
    <ligand>
        <name>ATP</name>
        <dbReference type="ChEBI" id="CHEBI:30616"/>
    </ligand>
</feature>
<dbReference type="Gene3D" id="2.60.200.20">
    <property type="match status" value="1"/>
</dbReference>
<feature type="binding site" evidence="4">
    <location>
        <begin position="593"/>
        <end position="600"/>
    </location>
    <ligand>
        <name>ATP</name>
        <dbReference type="ChEBI" id="CHEBI:30616"/>
    </ligand>
</feature>
<dbReference type="CDD" id="cd00060">
    <property type="entry name" value="FHA"/>
    <property type="match status" value="1"/>
</dbReference>
<dbReference type="EMBL" id="CP099490">
    <property type="protein sequence ID" value="USQ75365.1"/>
    <property type="molecule type" value="Genomic_DNA"/>
</dbReference>
<dbReference type="Proteomes" id="UP001056535">
    <property type="component" value="Chromosome"/>
</dbReference>
<evidence type="ECO:0000259" key="6">
    <source>
        <dbReference type="PROSITE" id="PS50901"/>
    </source>
</evidence>
<dbReference type="PROSITE" id="PS50901">
    <property type="entry name" value="FTSK"/>
    <property type="match status" value="2"/>
</dbReference>
<keyword evidence="8" id="KW-1185">Reference proteome</keyword>
<dbReference type="InterPro" id="IPR050206">
    <property type="entry name" value="FtsK/SpoIIIE/SftA"/>
</dbReference>
<accession>A0ABY4YGI0</accession>
<evidence type="ECO:0000256" key="4">
    <source>
        <dbReference type="PROSITE-ProRule" id="PRU00289"/>
    </source>
</evidence>
<dbReference type="SMART" id="SM00382">
    <property type="entry name" value="AAA"/>
    <property type="match status" value="3"/>
</dbReference>
<dbReference type="PROSITE" id="PS50006">
    <property type="entry name" value="FHA_DOMAIN"/>
    <property type="match status" value="1"/>
</dbReference>
<keyword evidence="1" id="KW-0597">Phosphoprotein</keyword>
<keyword evidence="3 4" id="KW-0067">ATP-binding</keyword>
<gene>
    <name evidence="7" type="ORF">NF557_12125</name>
</gene>
<proteinExistence type="predicted"/>
<evidence type="ECO:0000259" key="5">
    <source>
        <dbReference type="PROSITE" id="PS50006"/>
    </source>
</evidence>
<keyword evidence="2 4" id="KW-0547">Nucleotide-binding</keyword>
<evidence type="ECO:0000256" key="3">
    <source>
        <dbReference type="ARBA" id="ARBA00022840"/>
    </source>
</evidence>
<dbReference type="RefSeq" id="WP_252619701.1">
    <property type="nucleotide sequence ID" value="NZ_CP099490.1"/>
</dbReference>
<name>A0ABY4YGI0_9MICO</name>
<dbReference type="InterPro" id="IPR027417">
    <property type="entry name" value="P-loop_NTPase"/>
</dbReference>
<protein>
    <submittedName>
        <fullName evidence="7">FtsK/SpoIIIE domain-containing protein</fullName>
    </submittedName>
</protein>
<dbReference type="SMART" id="SM00240">
    <property type="entry name" value="FHA"/>
    <property type="match status" value="1"/>
</dbReference>
<dbReference type="SUPFAM" id="SSF49879">
    <property type="entry name" value="SMAD/FHA domain"/>
    <property type="match status" value="1"/>
</dbReference>
<dbReference type="InterPro" id="IPR000253">
    <property type="entry name" value="FHA_dom"/>
</dbReference>
<feature type="domain" description="FtsK" evidence="6">
    <location>
        <begin position="575"/>
        <end position="763"/>
    </location>
</feature>
<dbReference type="Pfam" id="PF16697">
    <property type="entry name" value="Yop-YscD_cpl"/>
    <property type="match status" value="1"/>
</dbReference>
<evidence type="ECO:0000313" key="8">
    <source>
        <dbReference type="Proteomes" id="UP001056535"/>
    </source>
</evidence>
<reference evidence="7" key="1">
    <citation type="submission" date="2022-06" db="EMBL/GenBank/DDBJ databases">
        <title>Ornithinimicrobium JY.X270.</title>
        <authorList>
            <person name="Huang Y."/>
        </authorList>
    </citation>
    <scope>NUCLEOTIDE SEQUENCE</scope>
    <source>
        <strain evidence="7">JY.X270</strain>
    </source>
</reference>
<dbReference type="InterPro" id="IPR002543">
    <property type="entry name" value="FtsK_dom"/>
</dbReference>
<dbReference type="PANTHER" id="PTHR22683:SF1">
    <property type="entry name" value="TYPE VII SECRETION SYSTEM PROTEIN ESSC"/>
    <property type="match status" value="1"/>
</dbReference>
<dbReference type="Pfam" id="PF01580">
    <property type="entry name" value="FtsK_SpoIIIE"/>
    <property type="match status" value="2"/>
</dbReference>
<feature type="domain" description="FtsK" evidence="6">
    <location>
        <begin position="897"/>
        <end position="1107"/>
    </location>
</feature>
<dbReference type="CDD" id="cd01127">
    <property type="entry name" value="TrwB_TraG_TraD_VirD4"/>
    <property type="match status" value="1"/>
</dbReference>
<dbReference type="Gene3D" id="3.40.50.300">
    <property type="entry name" value="P-loop containing nucleotide triphosphate hydrolases"/>
    <property type="match status" value="2"/>
</dbReference>
<dbReference type="PANTHER" id="PTHR22683">
    <property type="entry name" value="SPORULATION PROTEIN RELATED"/>
    <property type="match status" value="1"/>
</dbReference>
<evidence type="ECO:0000313" key="7">
    <source>
        <dbReference type="EMBL" id="USQ75365.1"/>
    </source>
</evidence>
<evidence type="ECO:0000256" key="1">
    <source>
        <dbReference type="ARBA" id="ARBA00022553"/>
    </source>
</evidence>
<organism evidence="7 8">
    <name type="scientific">Ornithinimicrobium cryptoxanthini</name>
    <dbReference type="NCBI Taxonomy" id="2934161"/>
    <lineage>
        <taxon>Bacteria</taxon>
        <taxon>Bacillati</taxon>
        <taxon>Actinomycetota</taxon>
        <taxon>Actinomycetes</taxon>
        <taxon>Micrococcales</taxon>
        <taxon>Ornithinimicrobiaceae</taxon>
        <taxon>Ornithinimicrobium</taxon>
    </lineage>
</organism>